<dbReference type="Proteomes" id="UP000789525">
    <property type="component" value="Unassembled WGS sequence"/>
</dbReference>
<name>A0ACA9QDR9_9GLOM</name>
<comment type="caution">
    <text evidence="1">The sequence shown here is derived from an EMBL/GenBank/DDBJ whole genome shotgun (WGS) entry which is preliminary data.</text>
</comment>
<organism evidence="1 2">
    <name type="scientific">Acaulospora colombiana</name>
    <dbReference type="NCBI Taxonomy" id="27376"/>
    <lineage>
        <taxon>Eukaryota</taxon>
        <taxon>Fungi</taxon>
        <taxon>Fungi incertae sedis</taxon>
        <taxon>Mucoromycota</taxon>
        <taxon>Glomeromycotina</taxon>
        <taxon>Glomeromycetes</taxon>
        <taxon>Diversisporales</taxon>
        <taxon>Acaulosporaceae</taxon>
        <taxon>Acaulospora</taxon>
    </lineage>
</organism>
<dbReference type="EMBL" id="CAJVPT010051712">
    <property type="protein sequence ID" value="CAG8748330.1"/>
    <property type="molecule type" value="Genomic_DNA"/>
</dbReference>
<feature type="non-terminal residue" evidence="1">
    <location>
        <position position="1"/>
    </location>
</feature>
<accession>A0ACA9QDR9</accession>
<proteinExistence type="predicted"/>
<evidence type="ECO:0000313" key="1">
    <source>
        <dbReference type="EMBL" id="CAG8748330.1"/>
    </source>
</evidence>
<feature type="non-terminal residue" evidence="1">
    <location>
        <position position="57"/>
    </location>
</feature>
<reference evidence="1" key="1">
    <citation type="submission" date="2021-06" db="EMBL/GenBank/DDBJ databases">
        <authorList>
            <person name="Kallberg Y."/>
            <person name="Tangrot J."/>
            <person name="Rosling A."/>
        </authorList>
    </citation>
    <scope>NUCLEOTIDE SEQUENCE</scope>
    <source>
        <strain evidence="1">CL356</strain>
    </source>
</reference>
<protein>
    <submittedName>
        <fullName evidence="1">505_t:CDS:1</fullName>
    </submittedName>
</protein>
<evidence type="ECO:0000313" key="2">
    <source>
        <dbReference type="Proteomes" id="UP000789525"/>
    </source>
</evidence>
<sequence length="57" mass="6367">LRHVHTGLPTKILTSPHPSRGAWHTDMKAGSSTSPTRRQHSTDFEDRRITTLYAKAG</sequence>
<keyword evidence="2" id="KW-1185">Reference proteome</keyword>
<gene>
    <name evidence="1" type="ORF">ACOLOM_LOCUS12569</name>
</gene>